<keyword evidence="4" id="KW-0808">Transferase</keyword>
<keyword evidence="10" id="KW-0325">Glycoprotein</keyword>
<evidence type="ECO:0000256" key="7">
    <source>
        <dbReference type="ARBA" id="ARBA00022989"/>
    </source>
</evidence>
<gene>
    <name evidence="14" type="primary">LOC110978477</name>
</gene>
<dbReference type="GO" id="GO:0000139">
    <property type="term" value="C:Golgi membrane"/>
    <property type="evidence" value="ECO:0007669"/>
    <property type="project" value="UniProtKB-SubCell"/>
</dbReference>
<protein>
    <submittedName>
        <fullName evidence="14">Alpha-N-acetylneuraminide alpha-2,8-sialyltransferase-like</fullName>
    </submittedName>
</protein>
<feature type="region of interest" description="Disordered" evidence="11">
    <location>
        <begin position="29"/>
        <end position="90"/>
    </location>
</feature>
<keyword evidence="13" id="KW-1185">Reference proteome</keyword>
<keyword evidence="12" id="KW-0732">Signal</keyword>
<evidence type="ECO:0000256" key="12">
    <source>
        <dbReference type="SAM" id="SignalP"/>
    </source>
</evidence>
<dbReference type="KEGG" id="aplc:110978477"/>
<dbReference type="GO" id="GO:0006491">
    <property type="term" value="P:N-glycan processing"/>
    <property type="evidence" value="ECO:0007669"/>
    <property type="project" value="TreeGrafter"/>
</dbReference>
<reference evidence="14" key="1">
    <citation type="submission" date="2025-08" db="UniProtKB">
        <authorList>
            <consortium name="RefSeq"/>
        </authorList>
    </citation>
    <scope>IDENTIFICATION</scope>
</reference>
<evidence type="ECO:0000256" key="2">
    <source>
        <dbReference type="ARBA" id="ARBA00006003"/>
    </source>
</evidence>
<feature type="chain" id="PRO_5034680436" evidence="12">
    <location>
        <begin position="32"/>
        <end position="422"/>
    </location>
</feature>
<proteinExistence type="inferred from homology"/>
<comment type="similarity">
    <text evidence="2">Belongs to the glycosyltransferase 29 family.</text>
</comment>
<dbReference type="Proteomes" id="UP000694845">
    <property type="component" value="Unplaced"/>
</dbReference>
<dbReference type="PANTHER" id="PTHR11987">
    <property type="entry name" value="ALPHA-2,8-SIALYLTRANSFERASE"/>
    <property type="match status" value="1"/>
</dbReference>
<keyword evidence="8" id="KW-0333">Golgi apparatus</keyword>
<dbReference type="Gene3D" id="3.90.1480.20">
    <property type="entry name" value="Glycosyl transferase family 29"/>
    <property type="match status" value="1"/>
</dbReference>
<evidence type="ECO:0000256" key="10">
    <source>
        <dbReference type="ARBA" id="ARBA00023180"/>
    </source>
</evidence>
<evidence type="ECO:0000256" key="6">
    <source>
        <dbReference type="ARBA" id="ARBA00022968"/>
    </source>
</evidence>
<organism evidence="13 14">
    <name type="scientific">Acanthaster planci</name>
    <name type="common">Crown-of-thorns starfish</name>
    <dbReference type="NCBI Taxonomy" id="133434"/>
    <lineage>
        <taxon>Eukaryota</taxon>
        <taxon>Metazoa</taxon>
        <taxon>Echinodermata</taxon>
        <taxon>Eleutherozoa</taxon>
        <taxon>Asterozoa</taxon>
        <taxon>Asteroidea</taxon>
        <taxon>Valvatacea</taxon>
        <taxon>Valvatida</taxon>
        <taxon>Acanthasteridae</taxon>
        <taxon>Acanthaster</taxon>
    </lineage>
</organism>
<evidence type="ECO:0000256" key="1">
    <source>
        <dbReference type="ARBA" id="ARBA00004323"/>
    </source>
</evidence>
<keyword evidence="9" id="KW-0472">Membrane</keyword>
<evidence type="ECO:0000256" key="3">
    <source>
        <dbReference type="ARBA" id="ARBA00022676"/>
    </source>
</evidence>
<evidence type="ECO:0000256" key="11">
    <source>
        <dbReference type="SAM" id="MobiDB-lite"/>
    </source>
</evidence>
<dbReference type="RefSeq" id="XP_022089194.1">
    <property type="nucleotide sequence ID" value="XM_022233502.1"/>
</dbReference>
<accession>A0A8B7Y7J5</accession>
<keyword evidence="6" id="KW-0735">Signal-anchor</keyword>
<dbReference type="InterPro" id="IPR050943">
    <property type="entry name" value="Glycosyltr_29_Sialyltrsf"/>
</dbReference>
<comment type="subcellular location">
    <subcellularLocation>
        <location evidence="1">Golgi apparatus membrane</location>
        <topology evidence="1">Single-pass type II membrane protein</topology>
    </subcellularLocation>
</comment>
<dbReference type="GeneID" id="110978477"/>
<evidence type="ECO:0000256" key="9">
    <source>
        <dbReference type="ARBA" id="ARBA00023136"/>
    </source>
</evidence>
<evidence type="ECO:0000313" key="14">
    <source>
        <dbReference type="RefSeq" id="XP_022089194.1"/>
    </source>
</evidence>
<sequence>MLRGRRRTFLYFLSCFLILMIFVTLRGGNHGGPPRTSPPRGGRTRDAKRSADSRGAPNPYKYRVFENYSEAEQEDDPYKDGQNGTGTDPLDIRIFPSTNDQLLYLYNKVLSAPWMPNYKNLASFRDVFFRRTKNMTTQDEVILNHRNVRLGDSLPYAFTNTMSKDGVKYYFNVTQEILDEIPVASPLSGKAFRRCSVVGNSGILQDSKCGKEIDSAEFVFRSNVPPLRPFVVDAGRKSNLSTMNPSVVHKRYRRLKDISDHEKFAKDIGEYNGMLWLPCVGSVKMVDICLQAKRSLDFHGSGNPRPAISNPNHYIAVQHFWGQRNLTQFMSTGFYVTHLSLALCDETHLYGFWPFGSTVEDSPVDVANSNNTISFHTRKVRYHYFDNLPGPNGAHAMQDEFGVLVQMHKLGMLKMHVSRCRD</sequence>
<keyword evidence="3" id="KW-0328">Glycosyltransferase</keyword>
<evidence type="ECO:0000256" key="8">
    <source>
        <dbReference type="ARBA" id="ARBA00023034"/>
    </source>
</evidence>
<feature type="signal peptide" evidence="12">
    <location>
        <begin position="1"/>
        <end position="31"/>
    </location>
</feature>
<evidence type="ECO:0000256" key="5">
    <source>
        <dbReference type="ARBA" id="ARBA00022692"/>
    </source>
</evidence>
<dbReference type="GO" id="GO:0003828">
    <property type="term" value="F:alpha-N-acetylneuraminate alpha-2,8-sialyltransferase activity"/>
    <property type="evidence" value="ECO:0007669"/>
    <property type="project" value="TreeGrafter"/>
</dbReference>
<feature type="compositionally biased region" description="Low complexity" evidence="11">
    <location>
        <begin position="32"/>
        <end position="41"/>
    </location>
</feature>
<dbReference type="PANTHER" id="PTHR11987:SF54">
    <property type="entry name" value="ST8 ALPHA-N-ACETYL-NEURAMINIDE ALPHA-2,8-SIALYLTRANSFERASE 6"/>
    <property type="match status" value="1"/>
</dbReference>
<dbReference type="CDD" id="cd23963">
    <property type="entry name" value="GT29_ST8SIA"/>
    <property type="match status" value="1"/>
</dbReference>
<evidence type="ECO:0000256" key="4">
    <source>
        <dbReference type="ARBA" id="ARBA00022679"/>
    </source>
</evidence>
<evidence type="ECO:0000313" key="13">
    <source>
        <dbReference type="Proteomes" id="UP000694845"/>
    </source>
</evidence>
<dbReference type="Pfam" id="PF00777">
    <property type="entry name" value="Glyco_transf_29"/>
    <property type="match status" value="1"/>
</dbReference>
<keyword evidence="5" id="KW-0812">Transmembrane</keyword>
<name>A0A8B7Y7J5_ACAPL</name>
<dbReference type="InterPro" id="IPR001675">
    <property type="entry name" value="Glyco_trans_29"/>
</dbReference>
<dbReference type="AlphaFoldDB" id="A0A8B7Y7J5"/>
<dbReference type="OMA" id="WNFVVNE"/>
<feature type="compositionally biased region" description="Basic and acidic residues" evidence="11">
    <location>
        <begin position="43"/>
        <end position="52"/>
    </location>
</feature>
<dbReference type="OrthoDB" id="10264956at2759"/>
<keyword evidence="7" id="KW-1133">Transmembrane helix</keyword>
<dbReference type="GO" id="GO:0009311">
    <property type="term" value="P:oligosaccharide metabolic process"/>
    <property type="evidence" value="ECO:0007669"/>
    <property type="project" value="TreeGrafter"/>
</dbReference>
<dbReference type="InterPro" id="IPR038578">
    <property type="entry name" value="GT29-like_sf"/>
</dbReference>